<dbReference type="SUPFAM" id="SSF116734">
    <property type="entry name" value="DNA methylase specificity domain"/>
    <property type="match status" value="1"/>
</dbReference>
<evidence type="ECO:0000313" key="2">
    <source>
        <dbReference type="Proteomes" id="UP000028864"/>
    </source>
</evidence>
<evidence type="ECO:0000313" key="1">
    <source>
        <dbReference type="EMBL" id="CDQ43176.1"/>
    </source>
</evidence>
<accession>A0AAV2WG38</accession>
<evidence type="ECO:0008006" key="3">
    <source>
        <dbReference type="Google" id="ProtNLM"/>
    </source>
</evidence>
<dbReference type="EMBL" id="LK021337">
    <property type="protein sequence ID" value="CDQ43176.1"/>
    <property type="molecule type" value="Genomic_DNA"/>
</dbReference>
<reference evidence="1" key="2">
    <citation type="submission" date="2015-09" db="EMBL/GenBank/DDBJ databases">
        <title>Draft genome sequence of Mycobacterium neoaurum DSM 44074.</title>
        <authorList>
            <person name="Croce O."/>
            <person name="Robert C."/>
            <person name="Raoult D."/>
            <person name="Drancourt M."/>
        </authorList>
    </citation>
    <scope>NUCLEOTIDE SEQUENCE</scope>
    <source>
        <strain evidence="1">DSM 44074</strain>
    </source>
</reference>
<reference evidence="1" key="1">
    <citation type="submission" date="2014-05" db="EMBL/GenBank/DDBJ databases">
        <authorList>
            <person name="Urmite Genomes"/>
        </authorList>
    </citation>
    <scope>NUCLEOTIDE SEQUENCE</scope>
    <source>
        <strain evidence="1">DSM 44074</strain>
    </source>
</reference>
<gene>
    <name evidence="1" type="ORF">BN1047_01039</name>
</gene>
<organism evidence="1 2">
    <name type="scientific">Mycolicibacterium neoaurum</name>
    <name type="common">Mycobacterium neoaurum</name>
    <dbReference type="NCBI Taxonomy" id="1795"/>
    <lineage>
        <taxon>Bacteria</taxon>
        <taxon>Bacillati</taxon>
        <taxon>Actinomycetota</taxon>
        <taxon>Actinomycetes</taxon>
        <taxon>Mycobacteriales</taxon>
        <taxon>Mycobacteriaceae</taxon>
        <taxon>Mycolicibacterium</taxon>
    </lineage>
</organism>
<dbReference type="AlphaFoldDB" id="A0AAV2WG38"/>
<sequence length="746" mass="82756">MVVERSPAKSESVGRPPQPLQRSPIWSLLQAITGAFSGGVATPVYVVANGDEKLWQLEAPNELGFARRDAPSEAELIASVNSILETQPAVVIPPWDRRPGEQMDRHEAVALSCTARPKPHGLTMVFPAFSLVSSRGETFRRRFFEAWEPTTVAYIAGGLTGVHPSFRTAVVSVLPRTDESRLLRMFETPPGWVTGGDDVFSDMCRLLRMDGGSTQFGYVLRQQPEAGVRLGFRDLDPRIARRRDGLREYGDAATLGAVFHISRARLRPTDLVRDHRNGAVRVISGRDIRSDGTISPTETDPRWTHDNDQPLFAGDIVVRALRHPTDRRGFIWARISDDDLPAVANTSVITLRSKHLLSPLAEAFVLEYLRSPLSTALGTEQSGSTINVSHLADLPVPLPDHDMETAMAAVHHALNRADEWRQEAADLLDSVFDDPTAAASRIRILTESRRLRSKIEAAEAVDDFGHRVRTLYPHPIALRWRRIEANAASSSETNDNLYREILQAAEVLLAYLANIALALARECNLPVGAVTNIRENLGRGHGPGLGDWVAVLDEISGRRFSPIDQLIGLSDLREFVGKDDVSRALRALRNRRNDESHVRGVDALELPTATAEARNELIVLLTAADFIVDLPLILAESDEWDELSNEGRVTFRQLSGDHAVVPAQVMRSDRRVERHSLYLLDAERRLHLLRPFLIAMQCPICRNPSTFHIDRLTSTGIDVKSLEDGHTTARPDLQESLQRAGIISNS</sequence>
<proteinExistence type="predicted"/>
<protein>
    <recommendedName>
        <fullName evidence="3">Restriction endonuclease</fullName>
    </recommendedName>
</protein>
<name>A0AAV2WG38_MYCNE</name>
<dbReference type="Proteomes" id="UP000028864">
    <property type="component" value="Unassembled WGS sequence"/>
</dbReference>